<dbReference type="SUPFAM" id="SSF53756">
    <property type="entry name" value="UDP-Glycosyltransferase/glycogen phosphorylase"/>
    <property type="match status" value="1"/>
</dbReference>
<dbReference type="PANTHER" id="PTHR21015">
    <property type="entry name" value="UDP-N-ACETYLGLUCOSAMINE--N-ACETYLMURAMYL-(PENTAPEPTIDE) PYROPHOSPHORYL-UNDECAPRENOL N-ACETYLGLUCOSAMINE TRANSFERASE 1"/>
    <property type="match status" value="1"/>
</dbReference>
<name>U5E3A1_NOCAS</name>
<accession>U5E3A1</accession>
<dbReference type="STRING" id="1824.SAMN05444423_105329"/>
<gene>
    <name evidence="3" type="ORF">NCAST_08_00430</name>
</gene>
<dbReference type="Proteomes" id="UP000017048">
    <property type="component" value="Unassembled WGS sequence"/>
</dbReference>
<keyword evidence="4" id="KW-1185">Reference proteome</keyword>
<dbReference type="InterPro" id="IPR007235">
    <property type="entry name" value="Glyco_trans_28_C"/>
</dbReference>
<dbReference type="eggNOG" id="COG0707">
    <property type="taxonomic scope" value="Bacteria"/>
</dbReference>
<comment type="caution">
    <text evidence="3">The sequence shown here is derived from an EMBL/GenBank/DDBJ whole genome shotgun (WGS) entry which is preliminary data.</text>
</comment>
<dbReference type="EMBL" id="BAFO02000008">
    <property type="protein sequence ID" value="GAD82172.1"/>
    <property type="molecule type" value="Genomic_DNA"/>
</dbReference>
<evidence type="ECO:0000313" key="4">
    <source>
        <dbReference type="Proteomes" id="UP000017048"/>
    </source>
</evidence>
<dbReference type="Gene3D" id="3.40.50.2000">
    <property type="entry name" value="Glycogen Phosphorylase B"/>
    <property type="match status" value="1"/>
</dbReference>
<dbReference type="RefSeq" id="WP_019050588.1">
    <property type="nucleotide sequence ID" value="NZ_BAFO02000008.1"/>
</dbReference>
<feature type="domain" description="Glycosyl transferase family 28 C-terminal" evidence="2">
    <location>
        <begin position="215"/>
        <end position="282"/>
    </location>
</feature>
<evidence type="ECO:0000259" key="2">
    <source>
        <dbReference type="Pfam" id="PF04101"/>
    </source>
</evidence>
<keyword evidence="1" id="KW-0808">Transferase</keyword>
<sequence length="331" mass="35644">MIGYYIHHQGSGHLARAQSICARMDAPVTALSSLPIAQSSFDSVVRLPSDDLAAEPVDPTASGILHWVPLGDSGLRERMAAVARWIDRENPAALVVDVSVEIALLARLHGVPVIAMVLPGQRIDTPHRLVHRVADALIAAWPREVYDPVWLREYRGKTHYVGGISRFADRPAAPRRSETDRPTVLVLAGGGGSGFTSAAVEDCADRHRRYRWRTAGVTDWIDDPWPLMCEADVIVSHAGQGAVADIAAAAKPAVLVPAARPFGEQHATATALAEAGMAVIAEDLPALDEWPALLDRARHLDHDQWLRWCVDGATTRAAAVIADAAGKRRAA</sequence>
<organism evidence="3 4">
    <name type="scientific">Nocardia asteroides NBRC 15531</name>
    <dbReference type="NCBI Taxonomy" id="1110697"/>
    <lineage>
        <taxon>Bacteria</taxon>
        <taxon>Bacillati</taxon>
        <taxon>Actinomycetota</taxon>
        <taxon>Actinomycetes</taxon>
        <taxon>Mycobacteriales</taxon>
        <taxon>Nocardiaceae</taxon>
        <taxon>Nocardia</taxon>
    </lineage>
</organism>
<dbReference type="GeneID" id="91516934"/>
<dbReference type="Pfam" id="PF04101">
    <property type="entry name" value="Glyco_tran_28_C"/>
    <property type="match status" value="1"/>
</dbReference>
<reference evidence="3 4" key="1">
    <citation type="journal article" date="2014" name="BMC Genomics">
        <title>Genome based analysis of type-I polyketide synthase and nonribosomal peptide synthetase gene clusters in seven strains of five representative Nocardia species.</title>
        <authorList>
            <person name="Komaki H."/>
            <person name="Ichikawa N."/>
            <person name="Hosoyama A."/>
            <person name="Takahashi-Nakaguchi A."/>
            <person name="Matsuzawa T."/>
            <person name="Suzuki K."/>
            <person name="Fujita N."/>
            <person name="Gonoi T."/>
        </authorList>
    </citation>
    <scope>NUCLEOTIDE SEQUENCE [LARGE SCALE GENOMIC DNA]</scope>
    <source>
        <strain evidence="3 4">NBRC 15531</strain>
    </source>
</reference>
<proteinExistence type="predicted"/>
<dbReference type="OrthoDB" id="9809594at2"/>
<evidence type="ECO:0000313" key="3">
    <source>
        <dbReference type="EMBL" id="GAD82172.1"/>
    </source>
</evidence>
<evidence type="ECO:0000256" key="1">
    <source>
        <dbReference type="ARBA" id="ARBA00022679"/>
    </source>
</evidence>
<dbReference type="PANTHER" id="PTHR21015:SF22">
    <property type="entry name" value="GLYCOSYLTRANSFERASE"/>
    <property type="match status" value="1"/>
</dbReference>
<dbReference type="AlphaFoldDB" id="U5E3A1"/>
<dbReference type="GO" id="GO:0016758">
    <property type="term" value="F:hexosyltransferase activity"/>
    <property type="evidence" value="ECO:0007669"/>
    <property type="project" value="InterPro"/>
</dbReference>
<protein>
    <recommendedName>
        <fullName evidence="2">Glycosyl transferase family 28 C-terminal domain-containing protein</fullName>
    </recommendedName>
</protein>